<keyword evidence="8 11" id="KW-0067">ATP-binding</keyword>
<dbReference type="GO" id="GO:0004515">
    <property type="term" value="F:nicotinate-nucleotide adenylyltransferase activity"/>
    <property type="evidence" value="ECO:0007669"/>
    <property type="project" value="UniProtKB-UniRule"/>
</dbReference>
<evidence type="ECO:0000256" key="4">
    <source>
        <dbReference type="ARBA" id="ARBA00022642"/>
    </source>
</evidence>
<organism evidence="13 14">
    <name type="scientific">Pollutimonas thiosulfatoxidans</name>
    <dbReference type="NCBI Taxonomy" id="2028345"/>
    <lineage>
        <taxon>Bacteria</taxon>
        <taxon>Pseudomonadati</taxon>
        <taxon>Pseudomonadota</taxon>
        <taxon>Betaproteobacteria</taxon>
        <taxon>Burkholderiales</taxon>
        <taxon>Alcaligenaceae</taxon>
        <taxon>Pollutimonas</taxon>
    </lineage>
</organism>
<dbReference type="EMBL" id="CP022987">
    <property type="protein sequence ID" value="QAA93720.1"/>
    <property type="molecule type" value="Genomic_DNA"/>
</dbReference>
<feature type="domain" description="Cytidyltransferase-like" evidence="12">
    <location>
        <begin position="7"/>
        <end position="168"/>
    </location>
</feature>
<dbReference type="SUPFAM" id="SSF52374">
    <property type="entry name" value="Nucleotidylyl transferase"/>
    <property type="match status" value="1"/>
</dbReference>
<reference evidence="13 14" key="1">
    <citation type="submission" date="2017-08" db="EMBL/GenBank/DDBJ databases">
        <authorList>
            <person name="Park S.-J."/>
            <person name="Kim H."/>
        </authorList>
    </citation>
    <scope>NUCLEOTIDE SEQUENCE [LARGE SCALE GENOMIC DNA]</scope>
    <source>
        <strain evidence="14">ye3</strain>
    </source>
</reference>
<sequence>MVIKTGLLGGSFDPVHLAHVALARVALQALDLAEVQFIPAGTPWQRDPLGAPAQDRVAMLELAVGDQPGMRINPIEVLRGGNTYTIDTLRELPPADYYWILGTDQLQNFCTWEYWQEITSLVHLAVALRPGSALVAPEPLQRHLKKLGKQLLQLPFTPMPVSSTQIRDHLAADQPTDGMLDPAVAKYIKQKGLYRAPAA</sequence>
<dbReference type="NCBIfam" id="TIGR00482">
    <property type="entry name" value="nicotinate (nicotinamide) nucleotide adenylyltransferase"/>
    <property type="match status" value="1"/>
</dbReference>
<dbReference type="PANTHER" id="PTHR39321">
    <property type="entry name" value="NICOTINATE-NUCLEOTIDE ADENYLYLTRANSFERASE-RELATED"/>
    <property type="match status" value="1"/>
</dbReference>
<name>A0A410GBQ3_9BURK</name>
<keyword evidence="14" id="KW-1185">Reference proteome</keyword>
<dbReference type="InterPro" id="IPR014729">
    <property type="entry name" value="Rossmann-like_a/b/a_fold"/>
</dbReference>
<keyword evidence="4 11" id="KW-0662">Pyridine nucleotide biosynthesis</keyword>
<evidence type="ECO:0000256" key="7">
    <source>
        <dbReference type="ARBA" id="ARBA00022741"/>
    </source>
</evidence>
<evidence type="ECO:0000313" key="14">
    <source>
        <dbReference type="Proteomes" id="UP000283474"/>
    </source>
</evidence>
<dbReference type="Gene3D" id="3.40.50.620">
    <property type="entry name" value="HUPs"/>
    <property type="match status" value="1"/>
</dbReference>
<proteinExistence type="inferred from homology"/>
<dbReference type="GO" id="GO:0009435">
    <property type="term" value="P:NAD+ biosynthetic process"/>
    <property type="evidence" value="ECO:0007669"/>
    <property type="project" value="UniProtKB-UniRule"/>
</dbReference>
<keyword evidence="9 11" id="KW-0520">NAD</keyword>
<keyword evidence="6 11" id="KW-0548">Nucleotidyltransferase</keyword>
<gene>
    <name evidence="11 13" type="primary">nadD</name>
    <name evidence="13" type="ORF">CKA81_07610</name>
</gene>
<evidence type="ECO:0000256" key="5">
    <source>
        <dbReference type="ARBA" id="ARBA00022679"/>
    </source>
</evidence>
<dbReference type="CDD" id="cd02165">
    <property type="entry name" value="NMNAT"/>
    <property type="match status" value="1"/>
</dbReference>
<evidence type="ECO:0000259" key="12">
    <source>
        <dbReference type="Pfam" id="PF01467"/>
    </source>
</evidence>
<dbReference type="PANTHER" id="PTHR39321:SF3">
    <property type="entry name" value="PHOSPHOPANTETHEINE ADENYLYLTRANSFERASE"/>
    <property type="match status" value="1"/>
</dbReference>
<dbReference type="UniPathway" id="UPA00253">
    <property type="reaction ID" value="UER00332"/>
</dbReference>
<dbReference type="OrthoDB" id="5295945at2"/>
<dbReference type="GO" id="GO:0005524">
    <property type="term" value="F:ATP binding"/>
    <property type="evidence" value="ECO:0007669"/>
    <property type="project" value="UniProtKB-KW"/>
</dbReference>
<evidence type="ECO:0000256" key="9">
    <source>
        <dbReference type="ARBA" id="ARBA00023027"/>
    </source>
</evidence>
<dbReference type="InterPro" id="IPR005248">
    <property type="entry name" value="NadD/NMNAT"/>
</dbReference>
<evidence type="ECO:0000256" key="11">
    <source>
        <dbReference type="HAMAP-Rule" id="MF_00244"/>
    </source>
</evidence>
<keyword evidence="7 11" id="KW-0547">Nucleotide-binding</keyword>
<evidence type="ECO:0000256" key="6">
    <source>
        <dbReference type="ARBA" id="ARBA00022695"/>
    </source>
</evidence>
<dbReference type="Pfam" id="PF01467">
    <property type="entry name" value="CTP_transf_like"/>
    <property type="match status" value="1"/>
</dbReference>
<evidence type="ECO:0000256" key="3">
    <source>
        <dbReference type="ARBA" id="ARBA00009014"/>
    </source>
</evidence>
<evidence type="ECO:0000256" key="2">
    <source>
        <dbReference type="ARBA" id="ARBA00005019"/>
    </source>
</evidence>
<comment type="pathway">
    <text evidence="2 11">Cofactor biosynthesis; NAD(+) biosynthesis; deamido-NAD(+) from nicotinate D-ribonucleotide: step 1/1.</text>
</comment>
<evidence type="ECO:0000256" key="1">
    <source>
        <dbReference type="ARBA" id="ARBA00002324"/>
    </source>
</evidence>
<protein>
    <recommendedName>
        <fullName evidence="11">Probable nicotinate-nucleotide adenylyltransferase</fullName>
        <ecNumber evidence="11">2.7.7.18</ecNumber>
    </recommendedName>
    <alternativeName>
        <fullName evidence="11">Deamido-NAD(+) diphosphorylase</fullName>
    </alternativeName>
    <alternativeName>
        <fullName evidence="11">Deamido-NAD(+) pyrophosphorylase</fullName>
    </alternativeName>
    <alternativeName>
        <fullName evidence="11">Nicotinate mononucleotide adenylyltransferase</fullName>
        <shortName evidence="11">NaMN adenylyltransferase</shortName>
    </alternativeName>
</protein>
<comment type="function">
    <text evidence="1 11">Catalyzes the reversible adenylation of nicotinate mononucleotide (NaMN) to nicotinic acid adenine dinucleotide (NaAD).</text>
</comment>
<comment type="similarity">
    <text evidence="3 11">Belongs to the NadD family.</text>
</comment>
<dbReference type="AlphaFoldDB" id="A0A410GBQ3"/>
<dbReference type="Proteomes" id="UP000283474">
    <property type="component" value="Chromosome"/>
</dbReference>
<dbReference type="EC" id="2.7.7.18" evidence="11"/>
<evidence type="ECO:0000256" key="10">
    <source>
        <dbReference type="ARBA" id="ARBA00048721"/>
    </source>
</evidence>
<evidence type="ECO:0000256" key="8">
    <source>
        <dbReference type="ARBA" id="ARBA00022840"/>
    </source>
</evidence>
<dbReference type="InterPro" id="IPR004821">
    <property type="entry name" value="Cyt_trans-like"/>
</dbReference>
<accession>A0A410GBQ3</accession>
<evidence type="ECO:0000313" key="13">
    <source>
        <dbReference type="EMBL" id="QAA93720.1"/>
    </source>
</evidence>
<dbReference type="KEGG" id="pus:CKA81_07610"/>
<keyword evidence="5 11" id="KW-0808">Transferase</keyword>
<dbReference type="RefSeq" id="WP_128354764.1">
    <property type="nucleotide sequence ID" value="NZ_CP022987.1"/>
</dbReference>
<dbReference type="HAMAP" id="MF_00244">
    <property type="entry name" value="NaMN_adenylyltr"/>
    <property type="match status" value="1"/>
</dbReference>
<comment type="catalytic activity">
    <reaction evidence="10 11">
        <text>nicotinate beta-D-ribonucleotide + ATP + H(+) = deamido-NAD(+) + diphosphate</text>
        <dbReference type="Rhea" id="RHEA:22860"/>
        <dbReference type="ChEBI" id="CHEBI:15378"/>
        <dbReference type="ChEBI" id="CHEBI:30616"/>
        <dbReference type="ChEBI" id="CHEBI:33019"/>
        <dbReference type="ChEBI" id="CHEBI:57502"/>
        <dbReference type="ChEBI" id="CHEBI:58437"/>
        <dbReference type="EC" id="2.7.7.18"/>
    </reaction>
</comment>